<reference evidence="2 3" key="1">
    <citation type="submission" date="2021-03" db="EMBL/GenBank/DDBJ databases">
        <title>Enterococcal diversity collection.</title>
        <authorList>
            <person name="Gilmore M.S."/>
            <person name="Schwartzman J."/>
            <person name="Van Tyne D."/>
            <person name="Martin M."/>
            <person name="Earl A.M."/>
            <person name="Manson A.L."/>
            <person name="Straub T."/>
            <person name="Salamzade R."/>
            <person name="Saavedra J."/>
            <person name="Lebreton F."/>
            <person name="Prichula J."/>
            <person name="Schaufler K."/>
            <person name="Gaca A."/>
            <person name="Sgardioli B."/>
            <person name="Wagenaar J."/>
            <person name="Strong T."/>
        </authorList>
    </citation>
    <scope>NUCLEOTIDE SEQUENCE [LARGE SCALE GENOMIC DNA]</scope>
    <source>
        <strain evidence="2 3">DIV0869a</strain>
    </source>
</reference>
<dbReference type="Proteomes" id="UP000664632">
    <property type="component" value="Unassembled WGS sequence"/>
</dbReference>
<evidence type="ECO:0000313" key="2">
    <source>
        <dbReference type="EMBL" id="MBO0441657.1"/>
    </source>
</evidence>
<dbReference type="EMBL" id="JAFLWD010000042">
    <property type="protein sequence ID" value="MBO0441657.1"/>
    <property type="molecule type" value="Genomic_DNA"/>
</dbReference>
<dbReference type="RefSeq" id="WP_207113618.1">
    <property type="nucleotide sequence ID" value="NZ_JAFLWD010000042.1"/>
</dbReference>
<sequence>MENKHSTDGIAEDLIRSFVQIASAEMHAKTLLEKRVSELENGLIDLETELESQLQKITEYKEEITVLAKVRRADMLYLFELYGSSGDKEKWCTVKHLAIAMMTAFEAWQASDSDEDLLSAALAKNKLFIKALTQFLGVEVTECAACFADIIKGGENNDETKNL</sequence>
<evidence type="ECO:0000313" key="3">
    <source>
        <dbReference type="Proteomes" id="UP000664632"/>
    </source>
</evidence>
<accession>A0ABS3H2A9</accession>
<evidence type="ECO:0000256" key="1">
    <source>
        <dbReference type="SAM" id="Coils"/>
    </source>
</evidence>
<organism evidence="2 3">
    <name type="scientific">Candidatus Enterococcus ikei</name>
    <dbReference type="NCBI Taxonomy" id="2815326"/>
    <lineage>
        <taxon>Bacteria</taxon>
        <taxon>Bacillati</taxon>
        <taxon>Bacillota</taxon>
        <taxon>Bacilli</taxon>
        <taxon>Lactobacillales</taxon>
        <taxon>Enterococcaceae</taxon>
        <taxon>Enterococcus</taxon>
    </lineage>
</organism>
<keyword evidence="1" id="KW-0175">Coiled coil</keyword>
<keyword evidence="3" id="KW-1185">Reference proteome</keyword>
<comment type="caution">
    <text evidence="2">The sequence shown here is derived from an EMBL/GenBank/DDBJ whole genome shotgun (WGS) entry which is preliminary data.</text>
</comment>
<name>A0ABS3H2A9_9ENTE</name>
<protein>
    <submittedName>
        <fullName evidence="2">Uncharacterized protein</fullName>
    </submittedName>
</protein>
<proteinExistence type="predicted"/>
<feature type="coiled-coil region" evidence="1">
    <location>
        <begin position="29"/>
        <end position="63"/>
    </location>
</feature>
<gene>
    <name evidence="2" type="ORF">JZO69_14925</name>
</gene>